<organism evidence="2 3">
    <name type="scientific">Candidatus Thiodictyon syntrophicum</name>
    <dbReference type="NCBI Taxonomy" id="1166950"/>
    <lineage>
        <taxon>Bacteria</taxon>
        <taxon>Pseudomonadati</taxon>
        <taxon>Pseudomonadota</taxon>
        <taxon>Gammaproteobacteria</taxon>
        <taxon>Chromatiales</taxon>
        <taxon>Chromatiaceae</taxon>
        <taxon>Thiodictyon</taxon>
    </lineage>
</organism>
<dbReference type="OrthoDB" id="9837312at2"/>
<accession>A0A2K8UDQ0</accession>
<evidence type="ECO:0000313" key="2">
    <source>
        <dbReference type="EMBL" id="AUB83723.1"/>
    </source>
</evidence>
<feature type="signal peptide" evidence="1">
    <location>
        <begin position="1"/>
        <end position="24"/>
    </location>
</feature>
<dbReference type="RefSeq" id="WP_100921403.1">
    <property type="nucleotide sequence ID" value="NZ_CP020370.1"/>
</dbReference>
<proteinExistence type="predicted"/>
<sequence length="133" mass="14125">MNTSTLIRFAAALLLAATVSNTQAASSLQDLVSANANFQYSAEQDVWVQIAAYDVEGAPADLRAVEILEALDADGNVTRVLERGLTDANGSFERKVRVPAATRQLTVRVGVLGITNTVTMNLDGSGTLTHTFE</sequence>
<keyword evidence="3" id="KW-1185">Reference proteome</keyword>
<dbReference type="EMBL" id="CP020370">
    <property type="protein sequence ID" value="AUB83723.1"/>
    <property type="molecule type" value="Genomic_DNA"/>
</dbReference>
<evidence type="ECO:0000313" key="3">
    <source>
        <dbReference type="Proteomes" id="UP000232638"/>
    </source>
</evidence>
<gene>
    <name evidence="2" type="ORF">THSYN_24055</name>
</gene>
<keyword evidence="1" id="KW-0732">Signal</keyword>
<evidence type="ECO:0000256" key="1">
    <source>
        <dbReference type="SAM" id="SignalP"/>
    </source>
</evidence>
<dbReference type="Proteomes" id="UP000232638">
    <property type="component" value="Chromosome"/>
</dbReference>
<name>A0A2K8UDQ0_9GAMM</name>
<reference evidence="2 3" key="1">
    <citation type="submission" date="2017-03" db="EMBL/GenBank/DDBJ databases">
        <title>Complete genome sequence of Candidatus 'Thiodictyon syntrophicum' sp. nov. strain Cad16T, a photolithoautotroph purple sulfur bacterium isolated from an alpine meromictic lake.</title>
        <authorList>
            <person name="Luedin S.M."/>
            <person name="Pothier J.F."/>
            <person name="Danza F."/>
            <person name="Storelli N."/>
            <person name="Wittwer M."/>
            <person name="Tonolla M."/>
        </authorList>
    </citation>
    <scope>NUCLEOTIDE SEQUENCE [LARGE SCALE GENOMIC DNA]</scope>
    <source>
        <strain evidence="2 3">Cad16T</strain>
    </source>
</reference>
<dbReference type="AlphaFoldDB" id="A0A2K8UDQ0"/>
<dbReference type="KEGG" id="tsy:THSYN_24055"/>
<feature type="chain" id="PRO_5014940358" evidence="1">
    <location>
        <begin position="25"/>
        <end position="133"/>
    </location>
</feature>
<protein>
    <submittedName>
        <fullName evidence="2">Uncharacterized protein</fullName>
    </submittedName>
</protein>